<dbReference type="AlphaFoldDB" id="A0A3M0GGY5"/>
<feature type="non-terminal residue" evidence="1">
    <location>
        <position position="25"/>
    </location>
</feature>
<dbReference type="Proteomes" id="UP000270649">
    <property type="component" value="Unassembled WGS sequence"/>
</dbReference>
<name>A0A3M0GGY5_9CORY</name>
<gene>
    <name evidence="1" type="ORF">D9543_11000</name>
</gene>
<organism evidence="1 2">
    <name type="scientific">Corynebacterium macginleyi</name>
    <dbReference type="NCBI Taxonomy" id="38290"/>
    <lineage>
        <taxon>Bacteria</taxon>
        <taxon>Bacillati</taxon>
        <taxon>Actinomycetota</taxon>
        <taxon>Actinomycetes</taxon>
        <taxon>Mycobacteriales</taxon>
        <taxon>Corynebacteriaceae</taxon>
        <taxon>Corynebacterium</taxon>
    </lineage>
</organism>
<proteinExistence type="predicted"/>
<evidence type="ECO:0000313" key="1">
    <source>
        <dbReference type="EMBL" id="RMB56586.1"/>
    </source>
</evidence>
<sequence>MPKKFDQDAKDRVVRLVEDRILAEN</sequence>
<accession>A0A3M0GGY5</accession>
<dbReference type="EMBL" id="REGC01000023">
    <property type="protein sequence ID" value="RMB56586.1"/>
    <property type="molecule type" value="Genomic_DNA"/>
</dbReference>
<protein>
    <submittedName>
        <fullName evidence="1">Transposase</fullName>
    </submittedName>
</protein>
<comment type="caution">
    <text evidence="1">The sequence shown here is derived from an EMBL/GenBank/DDBJ whole genome shotgun (WGS) entry which is preliminary data.</text>
</comment>
<reference evidence="1 2" key="1">
    <citation type="submission" date="2018-10" db="EMBL/GenBank/DDBJ databases">
        <title>Corynebacterium macginleyi genome sequencing and assembly of the type strain and two clinical samples.</title>
        <authorList>
            <person name="Bernier A.-M."/>
            <person name="Bernard K."/>
        </authorList>
    </citation>
    <scope>NUCLEOTIDE SEQUENCE [LARGE SCALE GENOMIC DNA]</scope>
    <source>
        <strain evidence="1 2">NML 120205</strain>
    </source>
</reference>
<evidence type="ECO:0000313" key="2">
    <source>
        <dbReference type="Proteomes" id="UP000270649"/>
    </source>
</evidence>